<proteinExistence type="predicted"/>
<reference evidence="1 2" key="1">
    <citation type="submission" date="2018-02" db="EMBL/GenBank/DDBJ databases">
        <title>Classification genera of Pasteurellaceae by whole genome sequence comparison.</title>
        <authorList>
            <person name="Christensen H."/>
        </authorList>
    </citation>
    <scope>NUCLEOTIDE SEQUENCE [LARGE SCALE GENOMIC DNA]</scope>
    <source>
        <strain evidence="1 2">20186H4H1</strain>
    </source>
</reference>
<dbReference type="EMBL" id="PQVI01000132">
    <property type="protein sequence ID" value="POY41797.1"/>
    <property type="molecule type" value="Genomic_DNA"/>
</dbReference>
<organism evidence="1 2">
    <name type="scientific">Avibacterium endocarditidis</name>
    <dbReference type="NCBI Taxonomy" id="380674"/>
    <lineage>
        <taxon>Bacteria</taxon>
        <taxon>Pseudomonadati</taxon>
        <taxon>Pseudomonadota</taxon>
        <taxon>Gammaproteobacteria</taxon>
        <taxon>Pasteurellales</taxon>
        <taxon>Pasteurellaceae</taxon>
        <taxon>Avibacterium</taxon>
    </lineage>
</organism>
<sequence length="69" mass="7830">MQPIPQKKVVVVVHTTKLASKLEEHQNKQSCFTVDFSSKTVSGQLDAIDKIINELFMILMQQLQKMVSV</sequence>
<comment type="caution">
    <text evidence="1">The sequence shown here is derived from an EMBL/GenBank/DDBJ whole genome shotgun (WGS) entry which is preliminary data.</text>
</comment>
<gene>
    <name evidence="1" type="ORF">C3Z13_09795</name>
</gene>
<protein>
    <submittedName>
        <fullName evidence="1">Uncharacterized protein</fullName>
    </submittedName>
</protein>
<name>A0ABX4ZQQ7_9PAST</name>
<keyword evidence="2" id="KW-1185">Reference proteome</keyword>
<dbReference type="Proteomes" id="UP000237229">
    <property type="component" value="Unassembled WGS sequence"/>
</dbReference>
<evidence type="ECO:0000313" key="1">
    <source>
        <dbReference type="EMBL" id="POY41797.1"/>
    </source>
</evidence>
<evidence type="ECO:0000313" key="2">
    <source>
        <dbReference type="Proteomes" id="UP000237229"/>
    </source>
</evidence>
<accession>A0ABX4ZQQ7</accession>